<name>W5J3L2_ANODA</name>
<evidence type="ECO:0000313" key="2">
    <source>
        <dbReference type="EnsemblMetazoa" id="ADAC009992-PA"/>
    </source>
</evidence>
<reference evidence="2" key="4">
    <citation type="submission" date="2015-06" db="UniProtKB">
        <authorList>
            <consortium name="EnsemblMetazoa"/>
        </authorList>
    </citation>
    <scope>IDENTIFICATION</scope>
</reference>
<dbReference type="VEuPathDB" id="VectorBase:ADAC009992"/>
<dbReference type="AlphaFoldDB" id="W5J3L2"/>
<sequence>MHLLHTGRTGVHKTTTTTTTTTTTVASVLASNVPVAVCSMAKGREGSFIHQFAAGPPPQGKNVGGFFIHKLFSCTANATRQSPTTPHETDNGDDDDDIGDLCDAASSRELHAMHHDADDGPFKCKWKLLLLLLLPSGNFGGLALPRLDEKEDGWKRPDGPAVVAGTVERTPNVLDGDDDDDSHRRRRRRIVLIGSDFDVFAPFMYGTMIINHSNSSSSNSNSSISSYE</sequence>
<protein>
    <submittedName>
        <fullName evidence="1 2">Uncharacterized protein</fullName>
    </submittedName>
</protein>
<reference evidence="1" key="3">
    <citation type="journal article" date="2013" name="Nucleic Acids Res.">
        <title>The genome of Anopheles darlingi, the main neotropical malaria vector.</title>
        <authorList>
            <person name="Marinotti O."/>
            <person name="Cerqueira G.C."/>
            <person name="de Almeida L.G."/>
            <person name="Ferro M.I."/>
            <person name="Loreto E.L."/>
            <person name="Zaha A."/>
            <person name="Teixeira S.M."/>
            <person name="Wespiser A.R."/>
            <person name="Almeida E Silva A."/>
            <person name="Schlindwein A.D."/>
            <person name="Pacheco A.C."/>
            <person name="Silva A.L."/>
            <person name="Graveley B.R."/>
            <person name="Walenz B.P."/>
            <person name="Lima Bde A."/>
            <person name="Ribeiro C.A."/>
            <person name="Nunes-Silva C.G."/>
            <person name="de Carvalho C.R."/>
            <person name="Soares C.M."/>
            <person name="de Menezes C.B."/>
            <person name="Matiolli C."/>
            <person name="Caffrey D."/>
            <person name="Araujo D.A."/>
            <person name="de Oliveira D.M."/>
            <person name="Golenbock D."/>
            <person name="Grisard E.C."/>
            <person name="Fantinatti-Garboggini F."/>
            <person name="de Carvalho F.M."/>
            <person name="Barcellos F.G."/>
            <person name="Prosdocimi F."/>
            <person name="May G."/>
            <person name="Azevedo Junior G.M."/>
            <person name="Guimaraes G.M."/>
            <person name="Goldman G.H."/>
            <person name="Padilha I.Q."/>
            <person name="Batista Jda S."/>
            <person name="Ferro J.A."/>
            <person name="Ribeiro J.M."/>
            <person name="Fietto J.L."/>
            <person name="Dabbas K.M."/>
            <person name="Cerdeira L."/>
            <person name="Agnez-Lima L.F."/>
            <person name="Brocchi M."/>
            <person name="de Carvalho M.O."/>
            <person name="Teixeira Mde M."/>
            <person name="Diniz Maia Mde M."/>
            <person name="Goldman M.H."/>
            <person name="Cruz Schneider M.P."/>
            <person name="Felipe M.S."/>
            <person name="Hungria M."/>
            <person name="Nicolas M.F."/>
            <person name="Pereira M."/>
            <person name="Montes M.A."/>
            <person name="Cantao M.E."/>
            <person name="Vincentz M."/>
            <person name="Rafael M.S."/>
            <person name="Silverman N."/>
            <person name="Stoco P.H."/>
            <person name="Souza R.C."/>
            <person name="Vicentini R."/>
            <person name="Gazzinelli R.T."/>
            <person name="Neves Rde O."/>
            <person name="Silva R."/>
            <person name="Astolfi-Filho S."/>
            <person name="Maciel T.E."/>
            <person name="Urmenyi T.P."/>
            <person name="Tadei W.P."/>
            <person name="Camargo E.P."/>
            <person name="de Vasconcelos A.T."/>
        </authorList>
    </citation>
    <scope>NUCLEOTIDE SEQUENCE</scope>
</reference>
<proteinExistence type="predicted"/>
<accession>W5J3L2</accession>
<reference evidence="1" key="2">
    <citation type="submission" date="2010-05" db="EMBL/GenBank/DDBJ databases">
        <authorList>
            <person name="Almeida L.G."/>
            <person name="Nicolas M.F."/>
            <person name="Souza R.C."/>
            <person name="Vasconcelos A.T.R."/>
        </authorList>
    </citation>
    <scope>NUCLEOTIDE SEQUENCE</scope>
</reference>
<evidence type="ECO:0000313" key="1">
    <source>
        <dbReference type="EMBL" id="ETN58421.1"/>
    </source>
</evidence>
<dbReference type="Proteomes" id="UP000000673">
    <property type="component" value="Unassembled WGS sequence"/>
</dbReference>
<gene>
    <name evidence="1" type="ORF">AND_009992</name>
</gene>
<dbReference type="EnsemblMetazoa" id="ADAC009992-RA">
    <property type="protein sequence ID" value="ADAC009992-PA"/>
    <property type="gene ID" value="ADAC009992"/>
</dbReference>
<dbReference type="HOGENOM" id="CLU_1215665_0_0_1"/>
<reference evidence="1 3" key="1">
    <citation type="journal article" date="2010" name="BMC Genomics">
        <title>Combination of measures distinguishes pre-miRNAs from other stem-loops in the genome of the newly sequenced Anopheles darlingi.</title>
        <authorList>
            <person name="Mendes N.D."/>
            <person name="Freitas A.T."/>
            <person name="Vasconcelos A.T."/>
            <person name="Sagot M.F."/>
        </authorList>
    </citation>
    <scope>NUCLEOTIDE SEQUENCE</scope>
</reference>
<evidence type="ECO:0000313" key="3">
    <source>
        <dbReference type="Proteomes" id="UP000000673"/>
    </source>
</evidence>
<organism evidence="1">
    <name type="scientific">Anopheles darlingi</name>
    <name type="common">Mosquito</name>
    <dbReference type="NCBI Taxonomy" id="43151"/>
    <lineage>
        <taxon>Eukaryota</taxon>
        <taxon>Metazoa</taxon>
        <taxon>Ecdysozoa</taxon>
        <taxon>Arthropoda</taxon>
        <taxon>Hexapoda</taxon>
        <taxon>Insecta</taxon>
        <taxon>Pterygota</taxon>
        <taxon>Neoptera</taxon>
        <taxon>Endopterygota</taxon>
        <taxon>Diptera</taxon>
        <taxon>Nematocera</taxon>
        <taxon>Culicoidea</taxon>
        <taxon>Culicidae</taxon>
        <taxon>Anophelinae</taxon>
        <taxon>Anopheles</taxon>
    </lineage>
</organism>
<keyword evidence="3" id="KW-1185">Reference proteome</keyword>
<dbReference type="EMBL" id="ADMH02002134">
    <property type="protein sequence ID" value="ETN58421.1"/>
    <property type="molecule type" value="Genomic_DNA"/>
</dbReference>